<dbReference type="Proteomes" id="UP000007832">
    <property type="component" value="Unassembled WGS sequence"/>
</dbReference>
<evidence type="ECO:0000313" key="3">
    <source>
        <dbReference type="Proteomes" id="UP000007832"/>
    </source>
</evidence>
<reference evidence="2 3" key="1">
    <citation type="submission" date="2011-07" db="EMBL/GenBank/DDBJ databases">
        <title>Genome Sequence of Propionibacterium acnes SK182B-JCVI.</title>
        <authorList>
            <person name="Durkin A.S."/>
            <person name="Madupu R."/>
            <person name="Hostetler J."/>
            <person name="Radune D."/>
            <person name="Torralba M."/>
            <person name="Methe B."/>
            <person name="Sutton G."/>
            <person name="Strausberg R.L."/>
            <person name="Nelson K.E."/>
        </authorList>
    </citation>
    <scope>NUCLEOTIDE SEQUENCE [LARGE SCALE GENOMIC DNA]</scope>
    <source>
        <strain evidence="2 3">SK182B-JCVI</strain>
    </source>
</reference>
<name>F9NXD9_9ACTN</name>
<sequence length="60" mass="6183">MAEGRSHGGAPGFDDDRNRVELPSNLGPSRMAVNTGAAVLLCERGMGCATCAPPRTVVGR</sequence>
<gene>
    <name evidence="2" type="ORF">HMPREF1162_2117</name>
</gene>
<accession>F9NXD9</accession>
<organism evidence="2 3">
    <name type="scientific">[Propionibacterium] namnetense SK182B-JCVI</name>
    <dbReference type="NCBI Taxonomy" id="1051006"/>
    <lineage>
        <taxon>Bacteria</taxon>
        <taxon>Bacillati</taxon>
        <taxon>Actinomycetota</taxon>
        <taxon>Actinomycetes</taxon>
        <taxon>Propionibacteriales</taxon>
        <taxon>Propionibacteriaceae</taxon>
        <taxon>Cutibacterium</taxon>
    </lineage>
</organism>
<feature type="region of interest" description="Disordered" evidence="1">
    <location>
        <begin position="1"/>
        <end position="29"/>
    </location>
</feature>
<evidence type="ECO:0000256" key="1">
    <source>
        <dbReference type="SAM" id="MobiDB-lite"/>
    </source>
</evidence>
<dbReference type="AlphaFoldDB" id="F9NXD9"/>
<proteinExistence type="predicted"/>
<comment type="caution">
    <text evidence="2">The sequence shown here is derived from an EMBL/GenBank/DDBJ whole genome shotgun (WGS) entry which is preliminary data.</text>
</comment>
<dbReference type="EMBL" id="AFUN01000038">
    <property type="protein sequence ID" value="EGR95578.1"/>
    <property type="molecule type" value="Genomic_DNA"/>
</dbReference>
<protein>
    <submittedName>
        <fullName evidence="2">Conserved domain protein</fullName>
    </submittedName>
</protein>
<evidence type="ECO:0000313" key="2">
    <source>
        <dbReference type="EMBL" id="EGR95578.1"/>
    </source>
</evidence>